<dbReference type="NCBIfam" id="TIGR01076">
    <property type="entry name" value="sortase_fam"/>
    <property type="match status" value="1"/>
</dbReference>
<keyword evidence="3" id="KW-1185">Reference proteome</keyword>
<accession>A0ABP9WV57</accession>
<dbReference type="Pfam" id="PF04203">
    <property type="entry name" value="Sortase"/>
    <property type="match status" value="1"/>
</dbReference>
<keyword evidence="1" id="KW-0378">Hydrolase</keyword>
<dbReference type="InterPro" id="IPR023365">
    <property type="entry name" value="Sortase_dom-sf"/>
</dbReference>
<protein>
    <recommendedName>
        <fullName evidence="4">Sortase</fullName>
    </recommendedName>
</protein>
<name>A0ABP9WV57_9CHLR</name>
<comment type="caution">
    <text evidence="2">The sequence shown here is derived from an EMBL/GenBank/DDBJ whole genome shotgun (WGS) entry which is preliminary data.</text>
</comment>
<evidence type="ECO:0000313" key="3">
    <source>
        <dbReference type="Proteomes" id="UP001428290"/>
    </source>
</evidence>
<reference evidence="2 3" key="1">
    <citation type="submission" date="2024-02" db="EMBL/GenBank/DDBJ databases">
        <title>Herpetosiphon gulosus NBRC 112829.</title>
        <authorList>
            <person name="Ichikawa N."/>
            <person name="Katano-Makiyama Y."/>
            <person name="Hidaka K."/>
        </authorList>
    </citation>
    <scope>NUCLEOTIDE SEQUENCE [LARGE SCALE GENOMIC DNA]</scope>
    <source>
        <strain evidence="2 3">NBRC 112829</strain>
    </source>
</reference>
<evidence type="ECO:0008006" key="4">
    <source>
        <dbReference type="Google" id="ProtNLM"/>
    </source>
</evidence>
<organism evidence="2 3">
    <name type="scientific">Herpetosiphon gulosus</name>
    <dbReference type="NCBI Taxonomy" id="1973496"/>
    <lineage>
        <taxon>Bacteria</taxon>
        <taxon>Bacillati</taxon>
        <taxon>Chloroflexota</taxon>
        <taxon>Chloroflexia</taxon>
        <taxon>Herpetosiphonales</taxon>
        <taxon>Herpetosiphonaceae</taxon>
        <taxon>Herpetosiphon</taxon>
    </lineage>
</organism>
<dbReference type="InterPro" id="IPR005754">
    <property type="entry name" value="Sortase"/>
</dbReference>
<evidence type="ECO:0000256" key="1">
    <source>
        <dbReference type="ARBA" id="ARBA00022801"/>
    </source>
</evidence>
<gene>
    <name evidence="2" type="ORF">Hgul01_00869</name>
</gene>
<dbReference type="Proteomes" id="UP001428290">
    <property type="component" value="Unassembled WGS sequence"/>
</dbReference>
<sequence>MLRRLRAYLVIVGLLLATISIGSAETAAGQPRYFAETGHSLAYNFRLFWERNGGLPIFGYPITEVFVENGRPVQYFERARLEWHATIGWTLAGHLGRWAAEGSAKHPAFTPRSEAAYPGQIFFPESGHTLGGLFRQYWERNGGLQAFGYPLSEEFLERNQQDGQIYTVQYFERTRFEYHPELPAAYQVSLGHLGRQYLNATKAAPEWATRKVNDAEVAWQALRPTRISMPRIGLDSKIVEAGFSLGAWDVPTDAAAHYWPVAGFPTTAGNIVLAGHVGYHGIIFSQLPNAVIGDRLILTVDGVEHRYQVTDISTVTPDQTWVMEPTAEETVTLITCVPIGVYSHRLIVRAKPQP</sequence>
<dbReference type="SUPFAM" id="SSF63817">
    <property type="entry name" value="Sortase"/>
    <property type="match status" value="1"/>
</dbReference>
<dbReference type="EMBL" id="BAABRU010000003">
    <property type="protein sequence ID" value="GAA5527087.1"/>
    <property type="molecule type" value="Genomic_DNA"/>
</dbReference>
<evidence type="ECO:0000313" key="2">
    <source>
        <dbReference type="EMBL" id="GAA5527087.1"/>
    </source>
</evidence>
<dbReference type="Gene3D" id="2.40.260.10">
    <property type="entry name" value="Sortase"/>
    <property type="match status" value="1"/>
</dbReference>
<proteinExistence type="predicted"/>
<dbReference type="RefSeq" id="WP_345720724.1">
    <property type="nucleotide sequence ID" value="NZ_BAABRU010000003.1"/>
</dbReference>
<dbReference type="CDD" id="cd00004">
    <property type="entry name" value="Sortase"/>
    <property type="match status" value="1"/>
</dbReference>